<dbReference type="PANTHER" id="PTHR14907">
    <property type="entry name" value="FI14130P"/>
    <property type="match status" value="1"/>
</dbReference>
<accession>A0A4W3IS14</accession>
<reference evidence="2" key="5">
    <citation type="submission" date="2025-09" db="UniProtKB">
        <authorList>
            <consortium name="Ensembl"/>
        </authorList>
    </citation>
    <scope>IDENTIFICATION</scope>
</reference>
<dbReference type="AlphaFoldDB" id="A0A4W3IS14"/>
<protein>
    <submittedName>
        <fullName evidence="2">Suppressor APC domain-containing protein 2-like</fullName>
    </submittedName>
</protein>
<name>A0A4W3IS14_CALMI</name>
<dbReference type="PANTHER" id="PTHR14907:SF2">
    <property type="entry name" value="SUPPRESSOR APC DOMAIN-CONTAINING PROTEIN 2"/>
    <property type="match status" value="1"/>
</dbReference>
<dbReference type="InParanoid" id="A0A4W3IS14"/>
<reference evidence="3" key="1">
    <citation type="journal article" date="2006" name="Science">
        <title>Ancient noncoding elements conserved in the human genome.</title>
        <authorList>
            <person name="Venkatesh B."/>
            <person name="Kirkness E.F."/>
            <person name="Loh Y.H."/>
            <person name="Halpern A.L."/>
            <person name="Lee A.P."/>
            <person name="Johnson J."/>
            <person name="Dandona N."/>
            <person name="Viswanathan L.D."/>
            <person name="Tay A."/>
            <person name="Venter J.C."/>
            <person name="Strausberg R.L."/>
            <person name="Brenner S."/>
        </authorList>
    </citation>
    <scope>NUCLEOTIDE SEQUENCE [LARGE SCALE GENOMIC DNA]</scope>
</reference>
<feature type="region of interest" description="Disordered" evidence="1">
    <location>
        <begin position="56"/>
        <end position="76"/>
    </location>
</feature>
<organism evidence="2 3">
    <name type="scientific">Callorhinchus milii</name>
    <name type="common">Ghost shark</name>
    <dbReference type="NCBI Taxonomy" id="7868"/>
    <lineage>
        <taxon>Eukaryota</taxon>
        <taxon>Metazoa</taxon>
        <taxon>Chordata</taxon>
        <taxon>Craniata</taxon>
        <taxon>Vertebrata</taxon>
        <taxon>Chondrichthyes</taxon>
        <taxon>Holocephali</taxon>
        <taxon>Chimaeriformes</taxon>
        <taxon>Callorhinchidae</taxon>
        <taxon>Callorhinchus</taxon>
    </lineage>
</organism>
<dbReference type="Pfam" id="PF11414">
    <property type="entry name" value="Suppressor_APC"/>
    <property type="match status" value="1"/>
</dbReference>
<dbReference type="STRING" id="7868.ENSCMIP00000033259"/>
<dbReference type="Ensembl" id="ENSCMIT00000033765.1">
    <property type="protein sequence ID" value="ENSCMIP00000033259.1"/>
    <property type="gene ID" value="ENSCMIG00000014197.1"/>
</dbReference>
<dbReference type="Proteomes" id="UP000314986">
    <property type="component" value="Unassembled WGS sequence"/>
</dbReference>
<proteinExistence type="predicted"/>
<evidence type="ECO:0000313" key="3">
    <source>
        <dbReference type="Proteomes" id="UP000314986"/>
    </source>
</evidence>
<dbReference type="GeneTree" id="ENSGT00390000008072"/>
<evidence type="ECO:0000256" key="1">
    <source>
        <dbReference type="SAM" id="MobiDB-lite"/>
    </source>
</evidence>
<reference evidence="2" key="4">
    <citation type="submission" date="2025-08" db="UniProtKB">
        <authorList>
            <consortium name="Ensembl"/>
        </authorList>
    </citation>
    <scope>IDENTIFICATION</scope>
</reference>
<reference evidence="3" key="3">
    <citation type="journal article" date="2014" name="Nature">
        <title>Elephant shark genome provides unique insights into gnathostome evolution.</title>
        <authorList>
            <consortium name="International Elephant Shark Genome Sequencing Consortium"/>
            <person name="Venkatesh B."/>
            <person name="Lee A.P."/>
            <person name="Ravi V."/>
            <person name="Maurya A.K."/>
            <person name="Lian M.M."/>
            <person name="Swann J.B."/>
            <person name="Ohta Y."/>
            <person name="Flajnik M.F."/>
            <person name="Sutoh Y."/>
            <person name="Kasahara M."/>
            <person name="Hoon S."/>
            <person name="Gangu V."/>
            <person name="Roy S.W."/>
            <person name="Irimia M."/>
            <person name="Korzh V."/>
            <person name="Kondrychyn I."/>
            <person name="Lim Z.W."/>
            <person name="Tay B.H."/>
            <person name="Tohari S."/>
            <person name="Kong K.W."/>
            <person name="Ho S."/>
            <person name="Lorente-Galdos B."/>
            <person name="Quilez J."/>
            <person name="Marques-Bonet T."/>
            <person name="Raney B.J."/>
            <person name="Ingham P.W."/>
            <person name="Tay A."/>
            <person name="Hillier L.W."/>
            <person name="Minx P."/>
            <person name="Boehm T."/>
            <person name="Wilson R.K."/>
            <person name="Brenner S."/>
            <person name="Warren W.C."/>
        </authorList>
    </citation>
    <scope>NUCLEOTIDE SEQUENCE [LARGE SCALE GENOMIC DNA]</scope>
</reference>
<evidence type="ECO:0000313" key="2">
    <source>
        <dbReference type="Ensembl" id="ENSCMIP00000033259.1"/>
    </source>
</evidence>
<keyword evidence="3" id="KW-1185">Reference proteome</keyword>
<sequence>MNTPDLVQERVSEADPDCCAVRGDGHHNTDCQDQMEVQMNVQTGVEGKCMSRYQSESNATGMPYSRRGNRDRTQPRRHTITSGVDYDLLKRMKELEQEKDALLQGLEVVDCAREWYLRQIQAVQERQKQVGKITDAREFCSENNKKRMSQLLSKLQEVKLCLRDLISSSGKPWTASCCDVNGLPAGPGNKQHVTMLKEQNRLLTKVGHGLRSHGLGCVGLFPTCASVCVCVWVGGWCEETAYMCVCVCVSGGGRLSVCEWGGPPVCRHRVFRY</sequence>
<dbReference type="InterPro" id="IPR026828">
    <property type="entry name" value="SAPC2_1/2"/>
</dbReference>
<reference evidence="3" key="2">
    <citation type="journal article" date="2007" name="PLoS Biol.">
        <title>Survey sequencing and comparative analysis of the elephant shark (Callorhinchus milii) genome.</title>
        <authorList>
            <person name="Venkatesh B."/>
            <person name="Kirkness E.F."/>
            <person name="Loh Y.H."/>
            <person name="Halpern A.L."/>
            <person name="Lee A.P."/>
            <person name="Johnson J."/>
            <person name="Dandona N."/>
            <person name="Viswanathan L.D."/>
            <person name="Tay A."/>
            <person name="Venter J.C."/>
            <person name="Strausberg R.L."/>
            <person name="Brenner S."/>
        </authorList>
    </citation>
    <scope>NUCLEOTIDE SEQUENCE [LARGE SCALE GENOMIC DNA]</scope>
</reference>